<evidence type="ECO:0000313" key="4">
    <source>
        <dbReference type="Proteomes" id="UP000268192"/>
    </source>
</evidence>
<dbReference type="InterPro" id="IPR020904">
    <property type="entry name" value="Sc_DH/Rdtase_CS"/>
</dbReference>
<sequence>MTQTSRKGAVIVTGAAQGLGRAFARRLAEDGYAVCLSDIAGDHVAAAADQLEKDGHAALGLAVDVTDEASVDEMVAAVVDRFGSVDGLVNNASIFSTLQMRPFFDIPLAEWRKVVDVNLTGVFICSKAVAAPMRVQGHGRIINISSAVVPMGRQNYLHYVGSKAGVVGMTRAMARELGEWNITVNAILPGATDTGIERATVTQQQRDALIAMRSIKRTQVPDDLCGVASFLMSKDSAFMSGQSLIVDGGAWFS</sequence>
<proteinExistence type="inferred from homology"/>
<dbReference type="PANTHER" id="PTHR42760:SF133">
    <property type="entry name" value="3-OXOACYL-[ACYL-CARRIER-PROTEIN] REDUCTASE"/>
    <property type="match status" value="1"/>
</dbReference>
<comment type="similarity">
    <text evidence="1">Belongs to the short-chain dehydrogenases/reductases (SDR) family.</text>
</comment>
<dbReference type="Pfam" id="PF13561">
    <property type="entry name" value="adh_short_C2"/>
    <property type="match status" value="1"/>
</dbReference>
<name>A0A3S9B8Q2_9HYPH</name>
<dbReference type="Proteomes" id="UP000268192">
    <property type="component" value="Chromosome"/>
</dbReference>
<evidence type="ECO:0000256" key="2">
    <source>
        <dbReference type="ARBA" id="ARBA00023002"/>
    </source>
</evidence>
<dbReference type="SUPFAM" id="SSF51735">
    <property type="entry name" value="NAD(P)-binding Rossmann-fold domains"/>
    <property type="match status" value="1"/>
</dbReference>
<accession>A0A3S9B8Q2</accession>
<dbReference type="EMBL" id="CP032509">
    <property type="protein sequence ID" value="AZN73323.1"/>
    <property type="molecule type" value="Genomic_DNA"/>
</dbReference>
<dbReference type="KEGG" id="abaw:D5400_20345"/>
<dbReference type="PRINTS" id="PR00080">
    <property type="entry name" value="SDRFAMILY"/>
</dbReference>
<evidence type="ECO:0000256" key="1">
    <source>
        <dbReference type="ARBA" id="ARBA00006484"/>
    </source>
</evidence>
<dbReference type="InterPro" id="IPR036291">
    <property type="entry name" value="NAD(P)-bd_dom_sf"/>
</dbReference>
<protein>
    <submittedName>
        <fullName evidence="3">SDR family oxidoreductase</fullName>
    </submittedName>
</protein>
<dbReference type="PROSITE" id="PS00061">
    <property type="entry name" value="ADH_SHORT"/>
    <property type="match status" value="1"/>
</dbReference>
<dbReference type="PANTHER" id="PTHR42760">
    <property type="entry name" value="SHORT-CHAIN DEHYDROGENASES/REDUCTASES FAMILY MEMBER"/>
    <property type="match status" value="1"/>
</dbReference>
<evidence type="ECO:0000313" key="3">
    <source>
        <dbReference type="EMBL" id="AZN73323.1"/>
    </source>
</evidence>
<dbReference type="Gene3D" id="3.40.50.720">
    <property type="entry name" value="NAD(P)-binding Rossmann-like Domain"/>
    <property type="match status" value="1"/>
</dbReference>
<organism evidence="3 4">
    <name type="scientific">Georhizobium profundi</name>
    <dbReference type="NCBI Taxonomy" id="2341112"/>
    <lineage>
        <taxon>Bacteria</taxon>
        <taxon>Pseudomonadati</taxon>
        <taxon>Pseudomonadota</taxon>
        <taxon>Alphaproteobacteria</taxon>
        <taxon>Hyphomicrobiales</taxon>
        <taxon>Rhizobiaceae</taxon>
        <taxon>Georhizobium</taxon>
    </lineage>
</organism>
<dbReference type="FunFam" id="3.40.50.720:FF:000084">
    <property type="entry name" value="Short-chain dehydrogenase reductase"/>
    <property type="match status" value="1"/>
</dbReference>
<dbReference type="InterPro" id="IPR002347">
    <property type="entry name" value="SDR_fam"/>
</dbReference>
<reference evidence="3 4" key="1">
    <citation type="submission" date="2018-09" db="EMBL/GenBank/DDBJ databases">
        <title>Marinorhizobium profundi gen. nov., sp. nov., isolated from a deep-sea sediment sample from the New Britain Trench and proposal of Marinorhizobiaceae fam. nov. in the order Rhizobiales of the class Alphaproteobacteria.</title>
        <authorList>
            <person name="Cao J."/>
        </authorList>
    </citation>
    <scope>NUCLEOTIDE SEQUENCE [LARGE SCALE GENOMIC DNA]</scope>
    <source>
        <strain evidence="3 4">WS11</strain>
    </source>
</reference>
<dbReference type="AlphaFoldDB" id="A0A3S9B8Q2"/>
<dbReference type="PRINTS" id="PR00081">
    <property type="entry name" value="GDHRDH"/>
</dbReference>
<keyword evidence="2" id="KW-0560">Oxidoreductase</keyword>
<dbReference type="GO" id="GO:0016616">
    <property type="term" value="F:oxidoreductase activity, acting on the CH-OH group of donors, NAD or NADP as acceptor"/>
    <property type="evidence" value="ECO:0007669"/>
    <property type="project" value="TreeGrafter"/>
</dbReference>
<dbReference type="OrthoDB" id="9780084at2"/>
<keyword evidence="4" id="KW-1185">Reference proteome</keyword>
<dbReference type="RefSeq" id="WP_126012129.1">
    <property type="nucleotide sequence ID" value="NZ_CP032509.1"/>
</dbReference>
<gene>
    <name evidence="3" type="ORF">D5400_20345</name>
</gene>